<dbReference type="AlphaFoldDB" id="A0A5C6BUL6"/>
<proteinExistence type="inferred from homology"/>
<evidence type="ECO:0000256" key="9">
    <source>
        <dbReference type="ARBA" id="ARBA00023143"/>
    </source>
</evidence>
<accession>A0A5C6BUL6</accession>
<dbReference type="Pfam" id="PF02154">
    <property type="entry name" value="FliM"/>
    <property type="match status" value="1"/>
</dbReference>
<dbReference type="GO" id="GO:0003774">
    <property type="term" value="F:cytoskeletal motor activity"/>
    <property type="evidence" value="ECO:0007669"/>
    <property type="project" value="InterPro"/>
</dbReference>
<evidence type="ECO:0000256" key="10">
    <source>
        <dbReference type="ARBA" id="ARBA00025044"/>
    </source>
</evidence>
<feature type="domain" description="Flagellar motor switch protein FliN-like C-terminal" evidence="13">
    <location>
        <begin position="272"/>
        <end position="341"/>
    </location>
</feature>
<dbReference type="PRINTS" id="PR00955">
    <property type="entry name" value="FLGMOTORFLIM"/>
</dbReference>
<dbReference type="CDD" id="cd17908">
    <property type="entry name" value="FliM"/>
    <property type="match status" value="1"/>
</dbReference>
<dbReference type="InterPro" id="IPR028976">
    <property type="entry name" value="CheC-like_sf"/>
</dbReference>
<keyword evidence="5" id="KW-1003">Cell membrane</keyword>
<dbReference type="OrthoDB" id="9806941at2"/>
<dbReference type="Gene3D" id="2.30.330.10">
    <property type="entry name" value="SpoA-like"/>
    <property type="match status" value="1"/>
</dbReference>
<evidence type="ECO:0000256" key="8">
    <source>
        <dbReference type="ARBA" id="ARBA00023136"/>
    </source>
</evidence>
<keyword evidence="15" id="KW-1185">Reference proteome</keyword>
<keyword evidence="7" id="KW-0283">Flagellar rotation</keyword>
<sequence>MSAESLSPNQVANLRKAMESALGGEDPQERHQPSSGTRLASSEPGPSVEEPEIRAYDFKRPDRIGKDHMHTLWSLHASLARDFSNSFSRLLRAPLDVKLSSMDAVAYGDFVSSRQKPSCLGVITPAPLDGSWMLDIAPPLAFAIIDRMLGGDPVPGENICRPLTEVETRLMSRVVTLFLDQIISAWTNVATLQPELESIESTPHRVPIAGVDDPVIQVGFEVHWGKNSGQMTLCIPVQSVERCREKLSERGRDEQGNAPSTVGNRSQIAGNIDAANVNVVVTLARSRIKTSDLLGLAVGDIITTEQEIAHPLEVAIQEIPKFQASAGAYHGKKAVQIRSVIEPR</sequence>
<dbReference type="InterPro" id="IPR036429">
    <property type="entry name" value="SpoA-like_sf"/>
</dbReference>
<evidence type="ECO:0000256" key="12">
    <source>
        <dbReference type="SAM" id="MobiDB-lite"/>
    </source>
</evidence>
<dbReference type="Proteomes" id="UP000319908">
    <property type="component" value="Unassembled WGS sequence"/>
</dbReference>
<gene>
    <name evidence="14" type="primary">fliM</name>
    <name evidence="14" type="ORF">Poly21_29400</name>
</gene>
<dbReference type="SUPFAM" id="SSF101801">
    <property type="entry name" value="Surface presentation of antigens (SPOA)"/>
    <property type="match status" value="1"/>
</dbReference>
<feature type="region of interest" description="Disordered" evidence="12">
    <location>
        <begin position="1"/>
        <end position="56"/>
    </location>
</feature>
<comment type="function">
    <text evidence="10">FliM is one of three proteins (FliG, FliN, FliM) that forms the rotor-mounted switch complex (C ring), located at the base of the basal body. This complex interacts with the CheY and CheZ chemotaxis proteins, in addition to contacting components of the motor that determine the direction of flagellar rotation.</text>
</comment>
<evidence type="ECO:0000259" key="13">
    <source>
        <dbReference type="Pfam" id="PF01052"/>
    </source>
</evidence>
<dbReference type="RefSeq" id="WP_146407540.1">
    <property type="nucleotide sequence ID" value="NZ_SJPU01000002.1"/>
</dbReference>
<evidence type="ECO:0000313" key="14">
    <source>
        <dbReference type="EMBL" id="TWU15738.1"/>
    </source>
</evidence>
<keyword evidence="6" id="KW-0145">Chemotaxis</keyword>
<keyword evidence="8" id="KW-0472">Membrane</keyword>
<evidence type="ECO:0000256" key="3">
    <source>
        <dbReference type="ARBA" id="ARBA00011049"/>
    </source>
</evidence>
<dbReference type="Pfam" id="PF01052">
    <property type="entry name" value="FliMN_C"/>
    <property type="match status" value="1"/>
</dbReference>
<dbReference type="Gene3D" id="3.40.1550.10">
    <property type="entry name" value="CheC-like"/>
    <property type="match status" value="1"/>
</dbReference>
<protein>
    <recommendedName>
        <fullName evidence="4 11">Flagellar motor switch protein FliM</fullName>
    </recommendedName>
</protein>
<comment type="similarity">
    <text evidence="3">Belongs to the FliM family.</text>
</comment>
<name>A0A5C6BUL6_9BACT</name>
<dbReference type="SUPFAM" id="SSF103039">
    <property type="entry name" value="CheC-like"/>
    <property type="match status" value="1"/>
</dbReference>
<evidence type="ECO:0000256" key="2">
    <source>
        <dbReference type="ARBA" id="ARBA00004202"/>
    </source>
</evidence>
<keyword evidence="14" id="KW-0966">Cell projection</keyword>
<evidence type="ECO:0000256" key="7">
    <source>
        <dbReference type="ARBA" id="ARBA00022779"/>
    </source>
</evidence>
<dbReference type="GO" id="GO:0005886">
    <property type="term" value="C:plasma membrane"/>
    <property type="evidence" value="ECO:0007669"/>
    <property type="project" value="UniProtKB-SubCell"/>
</dbReference>
<dbReference type="EMBL" id="SJPU01000002">
    <property type="protein sequence ID" value="TWU15738.1"/>
    <property type="molecule type" value="Genomic_DNA"/>
</dbReference>
<dbReference type="InterPro" id="IPR001689">
    <property type="entry name" value="Flag_FliM"/>
</dbReference>
<organism evidence="14 15">
    <name type="scientific">Allorhodopirellula heiligendammensis</name>
    <dbReference type="NCBI Taxonomy" id="2714739"/>
    <lineage>
        <taxon>Bacteria</taxon>
        <taxon>Pseudomonadati</taxon>
        <taxon>Planctomycetota</taxon>
        <taxon>Planctomycetia</taxon>
        <taxon>Pirellulales</taxon>
        <taxon>Pirellulaceae</taxon>
        <taxon>Allorhodopirellula</taxon>
    </lineage>
</organism>
<evidence type="ECO:0000256" key="6">
    <source>
        <dbReference type="ARBA" id="ARBA00022500"/>
    </source>
</evidence>
<dbReference type="PIRSF" id="PIRSF002888">
    <property type="entry name" value="FliM"/>
    <property type="match status" value="1"/>
</dbReference>
<dbReference type="GO" id="GO:0009425">
    <property type="term" value="C:bacterial-type flagellum basal body"/>
    <property type="evidence" value="ECO:0007669"/>
    <property type="project" value="UniProtKB-SubCell"/>
</dbReference>
<evidence type="ECO:0000256" key="1">
    <source>
        <dbReference type="ARBA" id="ARBA00004117"/>
    </source>
</evidence>
<evidence type="ECO:0000256" key="4">
    <source>
        <dbReference type="ARBA" id="ARBA00021898"/>
    </source>
</evidence>
<dbReference type="PANTHER" id="PTHR30034:SF6">
    <property type="entry name" value="YOP PROTEINS TRANSLOCATION PROTEIN Q"/>
    <property type="match status" value="1"/>
</dbReference>
<dbReference type="NCBIfam" id="TIGR01397">
    <property type="entry name" value="fliM_switch"/>
    <property type="match status" value="1"/>
</dbReference>
<feature type="compositionally biased region" description="Polar residues" evidence="12">
    <location>
        <begin position="1"/>
        <end position="12"/>
    </location>
</feature>
<dbReference type="InterPro" id="IPR001543">
    <property type="entry name" value="FliN-like_C"/>
</dbReference>
<reference evidence="14 15" key="1">
    <citation type="journal article" date="2020" name="Antonie Van Leeuwenhoek">
        <title>Rhodopirellula heiligendammensis sp. nov., Rhodopirellula pilleata sp. nov., and Rhodopirellula solitaria sp. nov. isolated from natural or artificial marine surfaces in Northern Germany and California, USA, and emended description of the genus Rhodopirellula.</title>
        <authorList>
            <person name="Kallscheuer N."/>
            <person name="Wiegand S."/>
            <person name="Jogler M."/>
            <person name="Boedeker C."/>
            <person name="Peeters S.H."/>
            <person name="Rast P."/>
            <person name="Heuer A."/>
            <person name="Jetten M.S.M."/>
            <person name="Rohde M."/>
            <person name="Jogler C."/>
        </authorList>
    </citation>
    <scope>NUCLEOTIDE SEQUENCE [LARGE SCALE GENOMIC DNA]</scope>
    <source>
        <strain evidence="14 15">Poly21</strain>
    </source>
</reference>
<evidence type="ECO:0000256" key="11">
    <source>
        <dbReference type="NCBIfam" id="TIGR01397"/>
    </source>
</evidence>
<dbReference type="GO" id="GO:0050918">
    <property type="term" value="P:positive chemotaxis"/>
    <property type="evidence" value="ECO:0007669"/>
    <property type="project" value="TreeGrafter"/>
</dbReference>
<dbReference type="PANTHER" id="PTHR30034">
    <property type="entry name" value="FLAGELLAR MOTOR SWITCH PROTEIN FLIM"/>
    <property type="match status" value="1"/>
</dbReference>
<keyword evidence="14" id="KW-0969">Cilium</keyword>
<evidence type="ECO:0000256" key="5">
    <source>
        <dbReference type="ARBA" id="ARBA00022475"/>
    </source>
</evidence>
<dbReference type="GO" id="GO:0071978">
    <property type="term" value="P:bacterial-type flagellum-dependent swarming motility"/>
    <property type="evidence" value="ECO:0007669"/>
    <property type="project" value="TreeGrafter"/>
</dbReference>
<evidence type="ECO:0000313" key="15">
    <source>
        <dbReference type="Proteomes" id="UP000319908"/>
    </source>
</evidence>
<keyword evidence="14" id="KW-0282">Flagellum</keyword>
<keyword evidence="9" id="KW-0975">Bacterial flagellum</keyword>
<comment type="subcellular location">
    <subcellularLocation>
        <location evidence="1">Bacterial flagellum basal body</location>
    </subcellularLocation>
    <subcellularLocation>
        <location evidence="2">Cell membrane</location>
        <topology evidence="2">Peripheral membrane protein</topology>
    </subcellularLocation>
</comment>
<comment type="caution">
    <text evidence="14">The sequence shown here is derived from an EMBL/GenBank/DDBJ whole genome shotgun (WGS) entry which is preliminary data.</text>
</comment>